<comment type="caution">
    <text evidence="2">The sequence shown here is derived from an EMBL/GenBank/DDBJ whole genome shotgun (WGS) entry which is preliminary data.</text>
</comment>
<name>A0ABP9IK38_9ACTN</name>
<organism evidence="2 3">
    <name type="scientific">Streptomyces hyderabadensis</name>
    <dbReference type="NCBI Taxonomy" id="598549"/>
    <lineage>
        <taxon>Bacteria</taxon>
        <taxon>Bacillati</taxon>
        <taxon>Actinomycetota</taxon>
        <taxon>Actinomycetes</taxon>
        <taxon>Kitasatosporales</taxon>
        <taxon>Streptomycetaceae</taxon>
        <taxon>Streptomyces</taxon>
    </lineage>
</organism>
<keyword evidence="3" id="KW-1185">Reference proteome</keyword>
<keyword evidence="1" id="KW-0472">Membrane</keyword>
<keyword evidence="1" id="KW-1133">Transmembrane helix</keyword>
<gene>
    <name evidence="2" type="ORF">GCM10023257_47990</name>
</gene>
<feature type="transmembrane region" description="Helical" evidence="1">
    <location>
        <begin position="25"/>
        <end position="51"/>
    </location>
</feature>
<evidence type="ECO:0008006" key="4">
    <source>
        <dbReference type="Google" id="ProtNLM"/>
    </source>
</evidence>
<protein>
    <recommendedName>
        <fullName evidence="4">Transmembrane protein</fullName>
    </recommendedName>
</protein>
<keyword evidence="1" id="KW-0812">Transmembrane</keyword>
<dbReference type="Proteomes" id="UP001500610">
    <property type="component" value="Unassembled WGS sequence"/>
</dbReference>
<accession>A0ABP9IK38</accession>
<evidence type="ECO:0000256" key="1">
    <source>
        <dbReference type="SAM" id="Phobius"/>
    </source>
</evidence>
<dbReference type="EMBL" id="BAABIV010000021">
    <property type="protein sequence ID" value="GAA4998889.1"/>
    <property type="molecule type" value="Genomic_DNA"/>
</dbReference>
<reference evidence="3" key="1">
    <citation type="journal article" date="2019" name="Int. J. Syst. Evol. Microbiol.">
        <title>The Global Catalogue of Microorganisms (GCM) 10K type strain sequencing project: providing services to taxonomists for standard genome sequencing and annotation.</title>
        <authorList>
            <consortium name="The Broad Institute Genomics Platform"/>
            <consortium name="The Broad Institute Genome Sequencing Center for Infectious Disease"/>
            <person name="Wu L."/>
            <person name="Ma J."/>
        </authorList>
    </citation>
    <scope>NUCLEOTIDE SEQUENCE [LARGE SCALE GENOMIC DNA]</scope>
    <source>
        <strain evidence="3">JCM 17657</strain>
    </source>
</reference>
<evidence type="ECO:0000313" key="3">
    <source>
        <dbReference type="Proteomes" id="UP001500610"/>
    </source>
</evidence>
<sequence length="120" mass="12272">MLDGMTAPSRLPAAQLSHARLSARALTAGSVAGLALLLPTVALAWAVVLASGRGSHCLTYGEQCSRVPGDALWACFWAAAALGVLALAWPRTRWAPARCGVVALQWGAQLTLGALILAGA</sequence>
<evidence type="ECO:0000313" key="2">
    <source>
        <dbReference type="EMBL" id="GAA4998889.1"/>
    </source>
</evidence>
<feature type="transmembrane region" description="Helical" evidence="1">
    <location>
        <begin position="71"/>
        <end position="89"/>
    </location>
</feature>
<proteinExistence type="predicted"/>